<keyword evidence="2" id="KW-1185">Reference proteome</keyword>
<name>A0A225VCJ8_9STRA</name>
<evidence type="ECO:0000313" key="1">
    <source>
        <dbReference type="EMBL" id="OWZ03416.1"/>
    </source>
</evidence>
<accession>A0A225VCJ8</accession>
<comment type="caution">
    <text evidence="1">The sequence shown here is derived from an EMBL/GenBank/DDBJ whole genome shotgun (WGS) entry which is preliminary data.</text>
</comment>
<sequence length="817" mass="89450">MTSSLHVTNCRFLRLSCRSDEHELFSSSYARSNKNRNTKLLRCFPHCCPDHAPRSYCGCSLHVLLTFATADEAAAVYENDNVVVCARFEAATGVAVSSVGGIVTAMPTDSIVALPSSALVETAAVDNDWVRAEKAADKYQQAFPKGFKDSILYVLNNHRSPHWYYGYDSGSTKSHREMKHVLAVYTFVLHPPSTRTSFNQTDHRVITVAKPKTRMTTVVARHTSPSFTMISYRRHTAIKRTEREYLETATGVPSVAPVETKTSEAEVNTLVDDAVMSQSSDSSEITPATDVSATSTMSPLQCPICKETLGVSSHILHRTTVEQLQPLVLLHRFMRFVPLDTFAFYFGPMDFRIQRRWLAKIAPTNPINAIVDATVDAAAQAAVADIASAFSLKNFLTGQPPPETIAVVMDLTREQVVLRSCADLLLDVFSSLRVRQILMSAFDTRPSARESARAYPVSMMESCSKFSEVVADLSKEFSQLLTTRNIHNASFGDTFPDGRTDGPASIPELVDEILSLVYAESKYLPLRQDVSALFLRKYDALDVAVQDIFRAFVAEQQASGIFSRTDLKRETLPLQPDGLVGHGRRVGNNQMKIQNADWTRRWFLVPTSVFITPLMFEVGDASASPSLLVAVALLRMFASIDVRKEGSTLYTSAAMVETTLPSPPLSSTVLRLDGQSHTFSSLPNGLLITSASLLFGDGWGMSEYEGCVADDGSSLDVVMVGVSGAKTPDQPDLGQMSLTSRDTTLVARRIHFRLALEDAGVNGGYCLSVSAEVSVADGLPPRFDSTMASVWNNSALDMPAAKWTPTLEVVATYISVS</sequence>
<organism evidence="1 2">
    <name type="scientific">Phytophthora megakarya</name>
    <dbReference type="NCBI Taxonomy" id="4795"/>
    <lineage>
        <taxon>Eukaryota</taxon>
        <taxon>Sar</taxon>
        <taxon>Stramenopiles</taxon>
        <taxon>Oomycota</taxon>
        <taxon>Peronosporomycetes</taxon>
        <taxon>Peronosporales</taxon>
        <taxon>Peronosporaceae</taxon>
        <taxon>Phytophthora</taxon>
    </lineage>
</organism>
<dbReference type="OrthoDB" id="127187at2759"/>
<dbReference type="EMBL" id="NBNE01005535">
    <property type="protein sequence ID" value="OWZ03416.1"/>
    <property type="molecule type" value="Genomic_DNA"/>
</dbReference>
<dbReference type="AlphaFoldDB" id="A0A225VCJ8"/>
<evidence type="ECO:0000313" key="2">
    <source>
        <dbReference type="Proteomes" id="UP000198211"/>
    </source>
</evidence>
<protein>
    <submittedName>
        <fullName evidence="1">Uncharacterized protein</fullName>
    </submittedName>
</protein>
<proteinExistence type="predicted"/>
<gene>
    <name evidence="1" type="ORF">PHMEG_00024860</name>
</gene>
<reference evidence="2" key="1">
    <citation type="submission" date="2017-03" db="EMBL/GenBank/DDBJ databases">
        <title>Phytopthora megakarya and P. palmivora, two closely related causual agents of cacao black pod achieved similar genome size and gene model numbers by different mechanisms.</title>
        <authorList>
            <person name="Ali S."/>
            <person name="Shao J."/>
            <person name="Larry D.J."/>
            <person name="Kronmiller B."/>
            <person name="Shen D."/>
            <person name="Strem M.D."/>
            <person name="Melnick R.L."/>
            <person name="Guiltinan M.J."/>
            <person name="Tyler B.M."/>
            <person name="Meinhardt L.W."/>
            <person name="Bailey B.A."/>
        </authorList>
    </citation>
    <scope>NUCLEOTIDE SEQUENCE [LARGE SCALE GENOMIC DNA]</scope>
    <source>
        <strain evidence="2">zdho120</strain>
    </source>
</reference>
<dbReference type="Proteomes" id="UP000198211">
    <property type="component" value="Unassembled WGS sequence"/>
</dbReference>